<evidence type="ECO:0000256" key="3">
    <source>
        <dbReference type="ARBA" id="ARBA00023315"/>
    </source>
</evidence>
<dbReference type="Pfam" id="PF00108">
    <property type="entry name" value="Thiolase_N"/>
    <property type="match status" value="1"/>
</dbReference>
<reference evidence="9" key="1">
    <citation type="submission" date="2015-12" db="EMBL/GenBank/DDBJ databases">
        <authorList>
            <person name="Zhang G."/>
            <person name="Stingl U."/>
        </authorList>
    </citation>
    <scope>NUCLEOTIDE SEQUENCE [LARGE SCALE GENOMIC DNA]</scope>
    <source>
        <strain evidence="9">ZGT118</strain>
    </source>
</reference>
<keyword evidence="5" id="KW-1133">Transmembrane helix</keyword>
<dbReference type="CDD" id="cd00751">
    <property type="entry name" value="thiolase"/>
    <property type="match status" value="1"/>
</dbReference>
<dbReference type="EMBL" id="LQBQ01000039">
    <property type="protein sequence ID" value="KUJ73154.1"/>
    <property type="molecule type" value="Genomic_DNA"/>
</dbReference>
<evidence type="ECO:0000256" key="5">
    <source>
        <dbReference type="SAM" id="Phobius"/>
    </source>
</evidence>
<keyword evidence="3 4" id="KW-0012">Acyltransferase</keyword>
<gene>
    <name evidence="8" type="ORF">AVO45_15545</name>
</gene>
<dbReference type="InterPro" id="IPR002155">
    <property type="entry name" value="Thiolase"/>
</dbReference>
<dbReference type="PROSITE" id="PS00737">
    <property type="entry name" value="THIOLASE_2"/>
    <property type="match status" value="1"/>
</dbReference>
<evidence type="ECO:0000313" key="9">
    <source>
        <dbReference type="Proteomes" id="UP000053791"/>
    </source>
</evidence>
<name>A0A0X3TBK5_9RHOB</name>
<dbReference type="InterPro" id="IPR020616">
    <property type="entry name" value="Thiolase_N"/>
</dbReference>
<dbReference type="STRING" id="1685379.AVO45_15545"/>
<evidence type="ECO:0000256" key="1">
    <source>
        <dbReference type="ARBA" id="ARBA00010982"/>
    </source>
</evidence>
<organism evidence="8 9">
    <name type="scientific">Ruegeria marisrubri</name>
    <dbReference type="NCBI Taxonomy" id="1685379"/>
    <lineage>
        <taxon>Bacteria</taxon>
        <taxon>Pseudomonadati</taxon>
        <taxon>Pseudomonadota</taxon>
        <taxon>Alphaproteobacteria</taxon>
        <taxon>Rhodobacterales</taxon>
        <taxon>Roseobacteraceae</taxon>
        <taxon>Ruegeria</taxon>
    </lineage>
</organism>
<dbReference type="NCBIfam" id="TIGR01930">
    <property type="entry name" value="AcCoA-C-Actrans"/>
    <property type="match status" value="1"/>
</dbReference>
<dbReference type="Gene3D" id="3.40.47.10">
    <property type="match status" value="2"/>
</dbReference>
<comment type="similarity">
    <text evidence="1 4">Belongs to the thiolase-like superfamily. Thiolase family.</text>
</comment>
<feature type="domain" description="Thiolase C-terminal" evidence="7">
    <location>
        <begin position="252"/>
        <end position="368"/>
    </location>
</feature>
<dbReference type="Proteomes" id="UP000053791">
    <property type="component" value="Unassembled WGS sequence"/>
</dbReference>
<evidence type="ECO:0000313" key="8">
    <source>
        <dbReference type="EMBL" id="KUJ73154.1"/>
    </source>
</evidence>
<dbReference type="OrthoDB" id="7838428at2"/>
<comment type="caution">
    <text evidence="8">The sequence shown here is derived from an EMBL/GenBank/DDBJ whole genome shotgun (WGS) entry which is preliminary data.</text>
</comment>
<feature type="domain" description="Thiolase N-terminal" evidence="6">
    <location>
        <begin position="5"/>
        <end position="241"/>
    </location>
</feature>
<dbReference type="RefSeq" id="WP_068350042.1">
    <property type="nucleotide sequence ID" value="NZ_LQBQ01000039.1"/>
</dbReference>
<keyword evidence="2 4" id="KW-0808">Transferase</keyword>
<dbReference type="AlphaFoldDB" id="A0A0X3TBK5"/>
<dbReference type="Pfam" id="PF02803">
    <property type="entry name" value="Thiolase_C"/>
    <property type="match status" value="1"/>
</dbReference>
<protein>
    <submittedName>
        <fullName evidence="8">Acetyl-CoA acetyltransferase</fullName>
    </submittedName>
</protein>
<evidence type="ECO:0000259" key="7">
    <source>
        <dbReference type="Pfam" id="PF02803"/>
    </source>
</evidence>
<evidence type="ECO:0000256" key="2">
    <source>
        <dbReference type="ARBA" id="ARBA00022679"/>
    </source>
</evidence>
<dbReference type="InterPro" id="IPR016039">
    <property type="entry name" value="Thiolase-like"/>
</dbReference>
<sequence>MQAHVIAARRTIVASRGGALAGLELHELAAPVLLACLEDAGLGTDQVDEVIVSNAMGGGGNPARLAALQAGLPERVGGLSIDRQCCGGLDALMLARAMVLAGQAEVVLAGGVESYSRRPIRMRSFADGSEPQPYDQPPFAPWPDRDPDMAEAAEALAKQLDIGRGRQDEWAICSHQKALAARDELAREILPLQPDQGQCDPFTRRLGPRLCARAPVVCGSITTANMAVAADGAAFCLVVSERVRKELGRSGATILGGASRGGPPELPGIAPVAAIRETLDGLSLSPSDLAQAEIMEAFAVQAIACVEQAGLSEEIVNRRGGALARGHPIGASGTILAVRLFHDLMRTGGLGLAAIAAAGGLGTALVLEWNEA</sequence>
<keyword evidence="9" id="KW-1185">Reference proteome</keyword>
<proteinExistence type="inferred from homology"/>
<evidence type="ECO:0000256" key="4">
    <source>
        <dbReference type="RuleBase" id="RU003557"/>
    </source>
</evidence>
<keyword evidence="5" id="KW-0472">Membrane</keyword>
<accession>A0A0X3TBK5</accession>
<keyword evidence="5" id="KW-0812">Transmembrane</keyword>
<feature type="transmembrane region" description="Helical" evidence="5">
    <location>
        <begin position="349"/>
        <end position="367"/>
    </location>
</feature>
<dbReference type="SUPFAM" id="SSF53901">
    <property type="entry name" value="Thiolase-like"/>
    <property type="match status" value="2"/>
</dbReference>
<dbReference type="InterPro" id="IPR020613">
    <property type="entry name" value="Thiolase_CS"/>
</dbReference>
<dbReference type="PANTHER" id="PTHR18919:SF107">
    <property type="entry name" value="ACETYL-COA ACETYLTRANSFERASE, CYTOSOLIC"/>
    <property type="match status" value="1"/>
</dbReference>
<evidence type="ECO:0000259" key="6">
    <source>
        <dbReference type="Pfam" id="PF00108"/>
    </source>
</evidence>
<dbReference type="PANTHER" id="PTHR18919">
    <property type="entry name" value="ACETYL-COA C-ACYLTRANSFERASE"/>
    <property type="match status" value="1"/>
</dbReference>
<dbReference type="InterPro" id="IPR020617">
    <property type="entry name" value="Thiolase_C"/>
</dbReference>
<dbReference type="GO" id="GO:0003988">
    <property type="term" value="F:acetyl-CoA C-acyltransferase activity"/>
    <property type="evidence" value="ECO:0007669"/>
    <property type="project" value="UniProtKB-ARBA"/>
</dbReference>
<dbReference type="PIRSF" id="PIRSF000429">
    <property type="entry name" value="Ac-CoA_Ac_transf"/>
    <property type="match status" value="1"/>
</dbReference>